<accession>A0A855XJZ5</accession>
<dbReference type="InterPro" id="IPR009614">
    <property type="entry name" value="YoeB_toxin"/>
</dbReference>
<comment type="caution">
    <text evidence="8">The sequence shown here is derived from an EMBL/GenBank/DDBJ whole genome shotgun (WGS) entry which is preliminary data.</text>
</comment>
<keyword evidence="2" id="KW-1277">Toxin-antitoxin system</keyword>
<dbReference type="GO" id="GO:0004519">
    <property type="term" value="F:endonuclease activity"/>
    <property type="evidence" value="ECO:0007669"/>
    <property type="project" value="UniProtKB-KW"/>
</dbReference>
<keyword evidence="5" id="KW-0378">Hydrolase</keyword>
<dbReference type="SUPFAM" id="SSF143011">
    <property type="entry name" value="RelE-like"/>
    <property type="match status" value="1"/>
</dbReference>
<evidence type="ECO:0000256" key="5">
    <source>
        <dbReference type="ARBA" id="ARBA00022801"/>
    </source>
</evidence>
<comment type="similarity">
    <text evidence="1">Belongs to the YoeB family.</text>
</comment>
<dbReference type="Proteomes" id="UP000245980">
    <property type="component" value="Unassembled WGS sequence"/>
</dbReference>
<dbReference type="PANTHER" id="PTHR38039:SF1">
    <property type="entry name" value="TOXIN YOEB"/>
    <property type="match status" value="1"/>
</dbReference>
<evidence type="ECO:0000256" key="3">
    <source>
        <dbReference type="ARBA" id="ARBA00022722"/>
    </source>
</evidence>
<reference evidence="8 9" key="1">
    <citation type="journal article" date="2018" name="Front. Microbiol.">
        <title>Comparative Genomics of the Herbivore Gut Symbiont Lactobacillus reuteri Reveals Genetic Diversity and Lifestyle Adaptation.</title>
        <authorList>
            <person name="Zhao J."/>
        </authorList>
    </citation>
    <scope>NUCLEOTIDE SEQUENCE [LARGE SCALE GENOMIC DNA]</scope>
    <source>
        <strain evidence="8 9">LR10</strain>
    </source>
</reference>
<dbReference type="PANTHER" id="PTHR38039">
    <property type="entry name" value="TOXIN YOEB"/>
    <property type="match status" value="1"/>
</dbReference>
<evidence type="ECO:0000256" key="7">
    <source>
        <dbReference type="ARBA" id="ARBA00050056"/>
    </source>
</evidence>
<proteinExistence type="inferred from homology"/>
<evidence type="ECO:0000256" key="1">
    <source>
        <dbReference type="ARBA" id="ARBA00008172"/>
    </source>
</evidence>
<evidence type="ECO:0000256" key="2">
    <source>
        <dbReference type="ARBA" id="ARBA00022649"/>
    </source>
</evidence>
<dbReference type="GO" id="GO:0006401">
    <property type="term" value="P:RNA catabolic process"/>
    <property type="evidence" value="ECO:0007669"/>
    <property type="project" value="InterPro"/>
</dbReference>
<protein>
    <recommendedName>
        <fullName evidence="7">Endoribonuclease YoeB</fullName>
    </recommendedName>
    <alternativeName>
        <fullName evidence="6">Putative mRNA interferase YoeB</fullName>
    </alternativeName>
</protein>
<dbReference type="NCBIfam" id="TIGR02116">
    <property type="entry name" value="toxin_Txe_YoeB"/>
    <property type="match status" value="1"/>
</dbReference>
<evidence type="ECO:0000256" key="6">
    <source>
        <dbReference type="ARBA" id="ARBA00030388"/>
    </source>
</evidence>
<dbReference type="Pfam" id="PF06769">
    <property type="entry name" value="YoeB_toxin"/>
    <property type="match status" value="1"/>
</dbReference>
<keyword evidence="4" id="KW-0255">Endonuclease</keyword>
<dbReference type="InterPro" id="IPR035093">
    <property type="entry name" value="RelE/ParE_toxin_dom_sf"/>
</dbReference>
<gene>
    <name evidence="8" type="ORF">DKZ22_11725</name>
</gene>
<dbReference type="RefSeq" id="WP_109915905.1">
    <property type="nucleotide sequence ID" value="NZ_JAYFHM010000043.1"/>
</dbReference>
<sequence>MSYAIKVKSGAKRDLKKIKGSYLEKSFLEIIAQLKENPYQNNQSFEKLVPPIKGFYSRRINVQHRVVYKVNEEKKEVIIYSAWGHYE</sequence>
<dbReference type="Gene3D" id="3.30.2310.20">
    <property type="entry name" value="RelE-like"/>
    <property type="match status" value="1"/>
</dbReference>
<dbReference type="GO" id="GO:0016787">
    <property type="term" value="F:hydrolase activity"/>
    <property type="evidence" value="ECO:0007669"/>
    <property type="project" value="UniProtKB-KW"/>
</dbReference>
<dbReference type="AlphaFoldDB" id="A0A855XJZ5"/>
<dbReference type="EMBL" id="QGHT01000105">
    <property type="protein sequence ID" value="PWT39136.1"/>
    <property type="molecule type" value="Genomic_DNA"/>
</dbReference>
<keyword evidence="3" id="KW-0540">Nuclease</keyword>
<dbReference type="GO" id="GO:0045892">
    <property type="term" value="P:negative regulation of DNA-templated transcription"/>
    <property type="evidence" value="ECO:0007669"/>
    <property type="project" value="TreeGrafter"/>
</dbReference>
<evidence type="ECO:0000256" key="4">
    <source>
        <dbReference type="ARBA" id="ARBA00022759"/>
    </source>
</evidence>
<organism evidence="8 9">
    <name type="scientific">Limosilactobacillus reuteri</name>
    <name type="common">Lactobacillus reuteri</name>
    <dbReference type="NCBI Taxonomy" id="1598"/>
    <lineage>
        <taxon>Bacteria</taxon>
        <taxon>Bacillati</taxon>
        <taxon>Bacillota</taxon>
        <taxon>Bacilli</taxon>
        <taxon>Lactobacillales</taxon>
        <taxon>Lactobacillaceae</taxon>
        <taxon>Limosilactobacillus</taxon>
    </lineage>
</organism>
<evidence type="ECO:0000313" key="8">
    <source>
        <dbReference type="EMBL" id="PWT39136.1"/>
    </source>
</evidence>
<name>A0A855XJZ5_LIMRT</name>
<evidence type="ECO:0000313" key="9">
    <source>
        <dbReference type="Proteomes" id="UP000245980"/>
    </source>
</evidence>